<comment type="similarity">
    <text evidence="1">Belongs to the ABC transporter superfamily.</text>
</comment>
<feature type="domain" description="ABC transporter" evidence="5">
    <location>
        <begin position="10"/>
        <end position="279"/>
    </location>
</feature>
<evidence type="ECO:0000256" key="3">
    <source>
        <dbReference type="ARBA" id="ARBA00022741"/>
    </source>
</evidence>
<feature type="domain" description="ABC transporter" evidence="5">
    <location>
        <begin position="299"/>
        <end position="538"/>
    </location>
</feature>
<dbReference type="PROSITE" id="PS50893">
    <property type="entry name" value="ABC_TRANSPORTER_2"/>
    <property type="match status" value="2"/>
</dbReference>
<evidence type="ECO:0000256" key="1">
    <source>
        <dbReference type="ARBA" id="ARBA00005417"/>
    </source>
</evidence>
<evidence type="ECO:0000313" key="7">
    <source>
        <dbReference type="Proteomes" id="UP001150266"/>
    </source>
</evidence>
<sequence length="540" mass="60357">MHRWRSVINIPNANVYRFGDGRYAQPLLRDLMWTVKEGESWAVIGSGGGGEKSVLFSTLLGRYRLAPYPPPPGGLFPFLSSDGLDPYSEVSIVSFGHRRQAGGAFYDYSARYGAVHEEDRLTLRQNMFPETIPPLRMPYEDANATLEPTPIISDEELAIFNDLVAQMGLGQFLDLPLIALSNGQTRRARILKAIIKKPKLLLLDEPLTGLDIKARPLLLSTLRDLHAKKKPRVILGLRAQDALPDWVGHVALVKGSTVTAGDRETVLRNTEHILGGWHGQSNKIRSIESPKAQIGKVLIDLKNIKVQYSNRKVLHQLSWQIRQGERWHLVGENGSGKTTLLSLITGDHPQSETSSHLRLFSQPRSRIPTTLLRSAIGIMSPELFDAFPRRSTMTVWDVIGTGFDGDFVPKGKKSVGSGIGMKWRMGRVWEVLDVLGPEAWKHFAKTSFPSLSLPQQRVVLLMRALVGRAPLILLDEVWSGMDETMVRVVREYLRGGGGVGPDQAVVVITHWEEEVPWNRIEDSEVFKRFRLGGGKGWVEE</sequence>
<dbReference type="SMART" id="SM00382">
    <property type="entry name" value="AAA"/>
    <property type="match status" value="2"/>
</dbReference>
<keyword evidence="4" id="KW-0067">ATP-binding</keyword>
<dbReference type="InterPro" id="IPR027417">
    <property type="entry name" value="P-loop_NTPase"/>
</dbReference>
<keyword evidence="3" id="KW-0547">Nucleotide-binding</keyword>
<organism evidence="6 7">
    <name type="scientific">Lentinula aciculospora</name>
    <dbReference type="NCBI Taxonomy" id="153920"/>
    <lineage>
        <taxon>Eukaryota</taxon>
        <taxon>Fungi</taxon>
        <taxon>Dikarya</taxon>
        <taxon>Basidiomycota</taxon>
        <taxon>Agaricomycotina</taxon>
        <taxon>Agaricomycetes</taxon>
        <taxon>Agaricomycetidae</taxon>
        <taxon>Agaricales</taxon>
        <taxon>Marasmiineae</taxon>
        <taxon>Omphalotaceae</taxon>
        <taxon>Lentinula</taxon>
    </lineage>
</organism>
<dbReference type="Proteomes" id="UP001150266">
    <property type="component" value="Unassembled WGS sequence"/>
</dbReference>
<dbReference type="EMBL" id="JAOTPV010000006">
    <property type="protein sequence ID" value="KAJ4480894.1"/>
    <property type="molecule type" value="Genomic_DNA"/>
</dbReference>
<dbReference type="SUPFAM" id="SSF52540">
    <property type="entry name" value="P-loop containing nucleoside triphosphate hydrolases"/>
    <property type="match status" value="2"/>
</dbReference>
<dbReference type="AlphaFoldDB" id="A0A9W9AFH6"/>
<evidence type="ECO:0000256" key="2">
    <source>
        <dbReference type="ARBA" id="ARBA00022448"/>
    </source>
</evidence>
<dbReference type="Pfam" id="PF00005">
    <property type="entry name" value="ABC_tran"/>
    <property type="match status" value="2"/>
</dbReference>
<accession>A0A9W9AFH6</accession>
<dbReference type="OrthoDB" id="10255969at2759"/>
<dbReference type="GO" id="GO:0016887">
    <property type="term" value="F:ATP hydrolysis activity"/>
    <property type="evidence" value="ECO:0007669"/>
    <property type="project" value="InterPro"/>
</dbReference>
<keyword evidence="2" id="KW-0813">Transport</keyword>
<evidence type="ECO:0000313" key="6">
    <source>
        <dbReference type="EMBL" id="KAJ4480894.1"/>
    </source>
</evidence>
<proteinExistence type="inferred from homology"/>
<evidence type="ECO:0000259" key="5">
    <source>
        <dbReference type="PROSITE" id="PS50893"/>
    </source>
</evidence>
<keyword evidence="6" id="KW-0378">Hydrolase</keyword>
<dbReference type="InterPro" id="IPR003439">
    <property type="entry name" value="ABC_transporter-like_ATP-bd"/>
</dbReference>
<dbReference type="PANTHER" id="PTHR43117:SF4">
    <property type="entry name" value="OSMOPROTECTANT IMPORT ATP-BINDING PROTEIN OSMV"/>
    <property type="match status" value="1"/>
</dbReference>
<keyword evidence="7" id="KW-1185">Reference proteome</keyword>
<gene>
    <name evidence="6" type="ORF">J3R30DRAFT_3656641</name>
</gene>
<dbReference type="InterPro" id="IPR003593">
    <property type="entry name" value="AAA+_ATPase"/>
</dbReference>
<name>A0A9W9AFH6_9AGAR</name>
<evidence type="ECO:0000256" key="4">
    <source>
        <dbReference type="ARBA" id="ARBA00022840"/>
    </source>
</evidence>
<protein>
    <submittedName>
        <fullName evidence="6">P-loop containing nucleoside triphosphate hydrolase protein</fullName>
    </submittedName>
</protein>
<comment type="caution">
    <text evidence="6">The sequence shown here is derived from an EMBL/GenBank/DDBJ whole genome shotgun (WGS) entry which is preliminary data.</text>
</comment>
<reference evidence="6" key="1">
    <citation type="submission" date="2022-08" db="EMBL/GenBank/DDBJ databases">
        <title>A Global Phylogenomic Analysis of the Shiitake Genus Lentinula.</title>
        <authorList>
            <consortium name="DOE Joint Genome Institute"/>
            <person name="Sierra-Patev S."/>
            <person name="Min B."/>
            <person name="Naranjo-Ortiz M."/>
            <person name="Looney B."/>
            <person name="Konkel Z."/>
            <person name="Slot J.C."/>
            <person name="Sakamoto Y."/>
            <person name="Steenwyk J.L."/>
            <person name="Rokas A."/>
            <person name="Carro J."/>
            <person name="Camarero S."/>
            <person name="Ferreira P."/>
            <person name="Molpeceres G."/>
            <person name="Ruiz-Duenas F.J."/>
            <person name="Serrano A."/>
            <person name="Henrissat B."/>
            <person name="Drula E."/>
            <person name="Hughes K.W."/>
            <person name="Mata J.L."/>
            <person name="Ishikawa N.K."/>
            <person name="Vargas-Isla R."/>
            <person name="Ushijima S."/>
            <person name="Smith C.A."/>
            <person name="Ahrendt S."/>
            <person name="Andreopoulos W."/>
            <person name="He G."/>
            <person name="Labutti K."/>
            <person name="Lipzen A."/>
            <person name="Ng V."/>
            <person name="Riley R."/>
            <person name="Sandor L."/>
            <person name="Barry K."/>
            <person name="Martinez A.T."/>
            <person name="Xiao Y."/>
            <person name="Gibbons J.G."/>
            <person name="Terashima K."/>
            <person name="Grigoriev I.V."/>
            <person name="Hibbett D.S."/>
        </authorList>
    </citation>
    <scope>NUCLEOTIDE SEQUENCE</scope>
    <source>
        <strain evidence="6">JLM2183</strain>
    </source>
</reference>
<dbReference type="GO" id="GO:0005524">
    <property type="term" value="F:ATP binding"/>
    <property type="evidence" value="ECO:0007669"/>
    <property type="project" value="UniProtKB-KW"/>
</dbReference>
<dbReference type="Gene3D" id="3.40.50.300">
    <property type="entry name" value="P-loop containing nucleotide triphosphate hydrolases"/>
    <property type="match status" value="2"/>
</dbReference>
<dbReference type="PANTHER" id="PTHR43117">
    <property type="entry name" value="OSMOPROTECTANT IMPORT ATP-BINDING PROTEIN OSMV"/>
    <property type="match status" value="1"/>
</dbReference>